<reference evidence="9" key="1">
    <citation type="submission" date="2019-06" db="EMBL/GenBank/DDBJ databases">
        <title>Alistipes onderdonkii subsp. vulgaris subsp. nov., Alistipes dispar sp. nov. and Alistipes communis sp. nov., isolated from human faeces, and creation of Alistipes onderdonkii subsp. onderdonkii subsp. nov.</title>
        <authorList>
            <person name="Sakamoto M."/>
            <person name="Ikeyama N."/>
            <person name="Ogata Y."/>
            <person name="Suda W."/>
            <person name="Iino T."/>
            <person name="Hattori M."/>
            <person name="Ohkuma M."/>
        </authorList>
    </citation>
    <scope>NUCLEOTIDE SEQUENCE [LARGE SCALE GENOMIC DNA]</scope>
    <source>
        <strain evidence="9">5CPEGH6</strain>
    </source>
</reference>
<dbReference type="GO" id="GO:0005886">
    <property type="term" value="C:plasma membrane"/>
    <property type="evidence" value="ECO:0007669"/>
    <property type="project" value="UniProtKB-SubCell"/>
</dbReference>
<dbReference type="InterPro" id="IPR015867">
    <property type="entry name" value="N-reg_PII/ATP_PRibTrfase_C"/>
</dbReference>
<dbReference type="RefSeq" id="WP_141429475.1">
    <property type="nucleotide sequence ID" value="NZ_AP019736.1"/>
</dbReference>
<evidence type="ECO:0000256" key="1">
    <source>
        <dbReference type="ARBA" id="ARBA00004651"/>
    </source>
</evidence>
<dbReference type="InterPro" id="IPR019264">
    <property type="entry name" value="DUF2179"/>
</dbReference>
<dbReference type="PIRSF" id="PIRSF006483">
    <property type="entry name" value="Membrane_protein_YitT"/>
    <property type="match status" value="1"/>
</dbReference>
<dbReference type="PANTHER" id="PTHR33545:SF9">
    <property type="entry name" value="UPF0750 MEMBRANE PROTEIN YITE"/>
    <property type="match status" value="1"/>
</dbReference>
<dbReference type="Pfam" id="PF10035">
    <property type="entry name" value="DUF2179"/>
    <property type="match status" value="1"/>
</dbReference>
<organism evidence="8 9">
    <name type="scientific">Alistipes dispar</name>
    <dbReference type="NCBI Taxonomy" id="2585119"/>
    <lineage>
        <taxon>Bacteria</taxon>
        <taxon>Pseudomonadati</taxon>
        <taxon>Bacteroidota</taxon>
        <taxon>Bacteroidia</taxon>
        <taxon>Bacteroidales</taxon>
        <taxon>Rikenellaceae</taxon>
        <taxon>Alistipes</taxon>
    </lineage>
</organism>
<feature type="domain" description="DUF2179" evidence="7">
    <location>
        <begin position="260"/>
        <end position="314"/>
    </location>
</feature>
<protein>
    <recommendedName>
        <fullName evidence="7">DUF2179 domain-containing protein</fullName>
    </recommendedName>
</protein>
<evidence type="ECO:0000256" key="3">
    <source>
        <dbReference type="ARBA" id="ARBA00022692"/>
    </source>
</evidence>
<dbReference type="OrthoDB" id="1422399at2"/>
<dbReference type="Proteomes" id="UP000319374">
    <property type="component" value="Chromosome"/>
</dbReference>
<evidence type="ECO:0000259" key="7">
    <source>
        <dbReference type="Pfam" id="PF10035"/>
    </source>
</evidence>
<accession>A0A4Y1X2P6</accession>
<dbReference type="PANTHER" id="PTHR33545">
    <property type="entry name" value="UPF0750 MEMBRANE PROTEIN YITT-RELATED"/>
    <property type="match status" value="1"/>
</dbReference>
<dbReference type="CDD" id="cd16380">
    <property type="entry name" value="YitT_C"/>
    <property type="match status" value="1"/>
</dbReference>
<keyword evidence="3 6" id="KW-0812">Transmembrane</keyword>
<comment type="subcellular location">
    <subcellularLocation>
        <location evidence="1">Cell membrane</location>
        <topology evidence="1">Multi-pass membrane protein</topology>
    </subcellularLocation>
</comment>
<dbReference type="InterPro" id="IPR003740">
    <property type="entry name" value="YitT"/>
</dbReference>
<dbReference type="EMBL" id="AP019736">
    <property type="protein sequence ID" value="BBL07302.1"/>
    <property type="molecule type" value="Genomic_DNA"/>
</dbReference>
<evidence type="ECO:0000256" key="4">
    <source>
        <dbReference type="ARBA" id="ARBA00022989"/>
    </source>
</evidence>
<keyword evidence="5 6" id="KW-0472">Membrane</keyword>
<evidence type="ECO:0000256" key="5">
    <source>
        <dbReference type="ARBA" id="ARBA00023136"/>
    </source>
</evidence>
<feature type="transmembrane region" description="Helical" evidence="6">
    <location>
        <begin position="21"/>
        <end position="43"/>
    </location>
</feature>
<evidence type="ECO:0000256" key="2">
    <source>
        <dbReference type="ARBA" id="ARBA00022475"/>
    </source>
</evidence>
<feature type="transmembrane region" description="Helical" evidence="6">
    <location>
        <begin position="212"/>
        <end position="231"/>
    </location>
</feature>
<dbReference type="Gene3D" id="3.30.70.120">
    <property type="match status" value="1"/>
</dbReference>
<keyword evidence="9" id="KW-1185">Reference proteome</keyword>
<evidence type="ECO:0000313" key="8">
    <source>
        <dbReference type="EMBL" id="BBL07302.1"/>
    </source>
</evidence>
<dbReference type="Pfam" id="PF02588">
    <property type="entry name" value="YitT_membrane"/>
    <property type="match status" value="1"/>
</dbReference>
<name>A0A4Y1X2P6_9BACT</name>
<evidence type="ECO:0000313" key="9">
    <source>
        <dbReference type="Proteomes" id="UP000319374"/>
    </source>
</evidence>
<keyword evidence="2" id="KW-1003">Cell membrane</keyword>
<dbReference type="InterPro" id="IPR051461">
    <property type="entry name" value="UPF0750_membrane"/>
</dbReference>
<evidence type="ECO:0000256" key="6">
    <source>
        <dbReference type="SAM" id="Phobius"/>
    </source>
</evidence>
<dbReference type="GeneID" id="98673925"/>
<dbReference type="KEGG" id="ada:A5CPEGH6_19400"/>
<sequence>MNTKAFLEPMGSWAWWRSWMLIFLGCVLMGTGFVLFVNPYNFVPGGVYGMGIVLHNIFPSVQVGTFGYMFDIPLMLTALLVFGGQFGTRTVVAALFTPGFMNVLTRLVYPDAAAVESLDPALLLGGRLDLSNDLLLTCLFGAVVIGVGQGIVVRQQATTGGTDIVAMLLQKFAGIKFSTGIFLADGFVVLSGLVVIGFGLGTGEADPNGWMLTLYSLITIYTTSRVIAYLLDGASYDKLLFIISDHHEELKRFIIDDLDRSATYIKAKGMYTDAPRDMIFLVVSRKEVHLVQHQIREIDPTAFVVVTDAYETFGEGFKQFPDKNTIQAE</sequence>
<dbReference type="AlphaFoldDB" id="A0A4Y1X2P6"/>
<keyword evidence="4 6" id="KW-1133">Transmembrane helix</keyword>
<proteinExistence type="predicted"/>
<feature type="transmembrane region" description="Helical" evidence="6">
    <location>
        <begin position="174"/>
        <end position="200"/>
    </location>
</feature>
<gene>
    <name evidence="8" type="ORF">A5CPEGH6_19400</name>
</gene>